<evidence type="ECO:0000313" key="1">
    <source>
        <dbReference type="EMBL" id="KAE8387827.1"/>
    </source>
</evidence>
<protein>
    <recommendedName>
        <fullName evidence="2">F-box domain-containing protein</fullName>
    </recommendedName>
</protein>
<dbReference type="OrthoDB" id="3800738at2759"/>
<dbReference type="Proteomes" id="UP000326877">
    <property type="component" value="Unassembled WGS sequence"/>
</dbReference>
<gene>
    <name evidence="1" type="ORF">BDV23DRAFT_185964</name>
</gene>
<proteinExistence type="predicted"/>
<dbReference type="EMBL" id="ML735287">
    <property type="protein sequence ID" value="KAE8387827.1"/>
    <property type="molecule type" value="Genomic_DNA"/>
</dbReference>
<accession>A0A5N7C268</accession>
<organism evidence="1">
    <name type="scientific">Petromyces alliaceus</name>
    <name type="common">Aspergillus alliaceus</name>
    <dbReference type="NCBI Taxonomy" id="209559"/>
    <lineage>
        <taxon>Eukaryota</taxon>
        <taxon>Fungi</taxon>
        <taxon>Dikarya</taxon>
        <taxon>Ascomycota</taxon>
        <taxon>Pezizomycotina</taxon>
        <taxon>Eurotiomycetes</taxon>
        <taxon>Eurotiomycetidae</taxon>
        <taxon>Eurotiales</taxon>
        <taxon>Aspergillaceae</taxon>
        <taxon>Aspergillus</taxon>
        <taxon>Aspergillus subgen. Circumdati</taxon>
    </lineage>
</organism>
<evidence type="ECO:0008006" key="2">
    <source>
        <dbReference type="Google" id="ProtNLM"/>
    </source>
</evidence>
<sequence>MASNLQAHRVFSVVELLEAILLETELRTLLTSATRVCRLWHDVIETSPRLQAVLFFDPWEVKRKKPFKNPFIDSDIWPDFFRKYIGVDSPKLSDKLRAYLREDASWRRMLIHQPPTSNLSVLYRPSAQRVWPEGKVDSTHQTTCDHPFLLGALAEFLKCRGFTVYPQPLLFCDGNWAVTGEFSNGTNPLYPDTSVEGGGPIKVGWVTYCGHGYAISTGAIFRG</sequence>
<dbReference type="AlphaFoldDB" id="A0A5N7C268"/>
<reference evidence="1" key="1">
    <citation type="submission" date="2019-04" db="EMBL/GenBank/DDBJ databases">
        <title>Friends and foes A comparative genomics studyof 23 Aspergillus species from section Flavi.</title>
        <authorList>
            <consortium name="DOE Joint Genome Institute"/>
            <person name="Kjaerbolling I."/>
            <person name="Vesth T."/>
            <person name="Frisvad J.C."/>
            <person name="Nybo J.L."/>
            <person name="Theobald S."/>
            <person name="Kildgaard S."/>
            <person name="Isbrandt T."/>
            <person name="Kuo A."/>
            <person name="Sato A."/>
            <person name="Lyhne E.K."/>
            <person name="Kogle M.E."/>
            <person name="Wiebenga A."/>
            <person name="Kun R.S."/>
            <person name="Lubbers R.J."/>
            <person name="Makela M.R."/>
            <person name="Barry K."/>
            <person name="Chovatia M."/>
            <person name="Clum A."/>
            <person name="Daum C."/>
            <person name="Haridas S."/>
            <person name="He G."/>
            <person name="LaButti K."/>
            <person name="Lipzen A."/>
            <person name="Mondo S."/>
            <person name="Riley R."/>
            <person name="Salamov A."/>
            <person name="Simmons B.A."/>
            <person name="Magnuson J.K."/>
            <person name="Henrissat B."/>
            <person name="Mortensen U.H."/>
            <person name="Larsen T.O."/>
            <person name="Devries R.P."/>
            <person name="Grigoriev I.V."/>
            <person name="Machida M."/>
            <person name="Baker S.E."/>
            <person name="Andersen M.R."/>
        </authorList>
    </citation>
    <scope>NUCLEOTIDE SEQUENCE [LARGE SCALE GENOMIC DNA]</scope>
    <source>
        <strain evidence="1">IBT 14317</strain>
    </source>
</reference>
<name>A0A5N7C268_PETAA</name>